<evidence type="ECO:0000256" key="6">
    <source>
        <dbReference type="HAMAP-Rule" id="MF_00220"/>
    </source>
</evidence>
<dbReference type="Proteomes" id="UP000184447">
    <property type="component" value="Unassembled WGS sequence"/>
</dbReference>
<comment type="catalytic activity">
    <reaction evidence="6">
        <text>(S)-dihydroorotate + H2O = N-carbamoyl-L-aspartate + H(+)</text>
        <dbReference type="Rhea" id="RHEA:24296"/>
        <dbReference type="ChEBI" id="CHEBI:15377"/>
        <dbReference type="ChEBI" id="CHEBI:15378"/>
        <dbReference type="ChEBI" id="CHEBI:30864"/>
        <dbReference type="ChEBI" id="CHEBI:32814"/>
        <dbReference type="EC" id="3.5.2.3"/>
    </reaction>
</comment>
<dbReference type="CDD" id="cd01317">
    <property type="entry name" value="DHOase_IIa"/>
    <property type="match status" value="1"/>
</dbReference>
<dbReference type="GO" id="GO:0004151">
    <property type="term" value="F:dihydroorotase activity"/>
    <property type="evidence" value="ECO:0007669"/>
    <property type="project" value="UniProtKB-UniRule"/>
</dbReference>
<comment type="cofactor">
    <cofactor evidence="6">
        <name>Zn(2+)</name>
        <dbReference type="ChEBI" id="CHEBI:29105"/>
    </cofactor>
    <text evidence="6">Binds 2 Zn(2+) ions per subunit.</text>
</comment>
<comment type="pathway">
    <text evidence="6">Pyrimidine metabolism; UMP biosynthesis via de novo pathway; (S)-dihydroorotate from bicarbonate: step 3/3.</text>
</comment>
<dbReference type="RefSeq" id="WP_073339023.1">
    <property type="nucleotide sequence ID" value="NZ_FQXM01000016.1"/>
</dbReference>
<evidence type="ECO:0000259" key="7">
    <source>
        <dbReference type="Pfam" id="PF01979"/>
    </source>
</evidence>
<dbReference type="OrthoDB" id="9765462at2"/>
<dbReference type="GO" id="GO:0008270">
    <property type="term" value="F:zinc ion binding"/>
    <property type="evidence" value="ECO:0007669"/>
    <property type="project" value="UniProtKB-UniRule"/>
</dbReference>
<feature type="binding site" evidence="6">
    <location>
        <position position="148"/>
    </location>
    <ligand>
        <name>Zn(2+)</name>
        <dbReference type="ChEBI" id="CHEBI:29105"/>
        <label>2</label>
    </ligand>
</feature>
<feature type="binding site" evidence="6">
    <location>
        <position position="212"/>
    </location>
    <ligand>
        <name>Zn(2+)</name>
        <dbReference type="ChEBI" id="CHEBI:29105"/>
        <label>2</label>
    </ligand>
</feature>
<keyword evidence="5 6" id="KW-0665">Pyrimidine biosynthesis</keyword>
<dbReference type="UniPathway" id="UPA00070">
    <property type="reaction ID" value="UER00117"/>
</dbReference>
<dbReference type="SUPFAM" id="SSF51556">
    <property type="entry name" value="Metallo-dependent hydrolases"/>
    <property type="match status" value="1"/>
</dbReference>
<dbReference type="EC" id="3.5.2.3" evidence="6"/>
<dbReference type="InterPro" id="IPR006680">
    <property type="entry name" value="Amidohydro-rel"/>
</dbReference>
<dbReference type="PANTHER" id="PTHR43668:SF2">
    <property type="entry name" value="ALLANTOINASE"/>
    <property type="match status" value="1"/>
</dbReference>
<dbReference type="PROSITE" id="PS00483">
    <property type="entry name" value="DIHYDROOROTASE_2"/>
    <property type="match status" value="1"/>
</dbReference>
<feature type="binding site" evidence="6">
    <location>
        <position position="175"/>
    </location>
    <ligand>
        <name>Zn(2+)</name>
        <dbReference type="ChEBI" id="CHEBI:29105"/>
        <label>2</label>
    </ligand>
</feature>
<feature type="domain" description="Amidohydrolase-related" evidence="7">
    <location>
        <begin position="48"/>
        <end position="391"/>
    </location>
</feature>
<feature type="binding site" evidence="6">
    <location>
        <position position="91"/>
    </location>
    <ligand>
        <name>substrate</name>
    </ligand>
</feature>
<feature type="binding site" evidence="6">
    <location>
        <position position="252"/>
    </location>
    <ligand>
        <name>substrate</name>
    </ligand>
</feature>
<dbReference type="GO" id="GO:0004038">
    <property type="term" value="F:allantoinase activity"/>
    <property type="evidence" value="ECO:0007669"/>
    <property type="project" value="TreeGrafter"/>
</dbReference>
<dbReference type="AlphaFoldDB" id="A0A1M5WAM9"/>
<gene>
    <name evidence="6" type="primary">pyrC</name>
    <name evidence="8" type="ORF">SAMN02745207_02781</name>
</gene>
<evidence type="ECO:0000313" key="9">
    <source>
        <dbReference type="Proteomes" id="UP000184447"/>
    </source>
</evidence>
<feature type="active site" evidence="6">
    <location>
        <position position="279"/>
    </location>
</feature>
<feature type="binding site" evidence="6">
    <location>
        <begin position="59"/>
        <end position="61"/>
    </location>
    <ligand>
        <name>substrate</name>
    </ligand>
</feature>
<dbReference type="InterPro" id="IPR002195">
    <property type="entry name" value="Dihydroorotase_CS"/>
</dbReference>
<feature type="binding site" evidence="6">
    <location>
        <position position="283"/>
    </location>
    <ligand>
        <name>substrate</name>
    </ligand>
</feature>
<feature type="binding site" evidence="6">
    <location>
        <position position="57"/>
    </location>
    <ligand>
        <name>Zn(2+)</name>
        <dbReference type="ChEBI" id="CHEBI:29105"/>
        <label>1</label>
    </ligand>
</feature>
<dbReference type="InterPro" id="IPR032466">
    <property type="entry name" value="Metal_Hydrolase"/>
</dbReference>
<keyword evidence="9" id="KW-1185">Reference proteome</keyword>
<dbReference type="NCBIfam" id="TIGR00857">
    <property type="entry name" value="pyrC_multi"/>
    <property type="match status" value="1"/>
</dbReference>
<name>A0A1M5WAM9_9CLOT</name>
<feature type="binding site" evidence="6">
    <location>
        <position position="279"/>
    </location>
    <ligand>
        <name>Zn(2+)</name>
        <dbReference type="ChEBI" id="CHEBI:29105"/>
        <label>1</label>
    </ligand>
</feature>
<keyword evidence="3 6" id="KW-0479">Metal-binding</keyword>
<dbReference type="EMBL" id="FQXM01000016">
    <property type="protein sequence ID" value="SHH84639.1"/>
    <property type="molecule type" value="Genomic_DNA"/>
</dbReference>
<evidence type="ECO:0000256" key="4">
    <source>
        <dbReference type="ARBA" id="ARBA00022801"/>
    </source>
</evidence>
<dbReference type="GO" id="GO:0006145">
    <property type="term" value="P:purine nucleobase catabolic process"/>
    <property type="evidence" value="ECO:0007669"/>
    <property type="project" value="TreeGrafter"/>
</dbReference>
<evidence type="ECO:0000256" key="3">
    <source>
        <dbReference type="ARBA" id="ARBA00022723"/>
    </source>
</evidence>
<protein>
    <recommendedName>
        <fullName evidence="6">Dihydroorotase</fullName>
        <shortName evidence="6">DHOase</shortName>
        <ecNumber evidence="6">3.5.2.3</ecNumber>
    </recommendedName>
</protein>
<dbReference type="Gene3D" id="3.20.20.140">
    <property type="entry name" value="Metal-dependent hydrolases"/>
    <property type="match status" value="1"/>
</dbReference>
<dbReference type="PROSITE" id="PS00482">
    <property type="entry name" value="DIHYDROOROTASE_1"/>
    <property type="match status" value="1"/>
</dbReference>
<comment type="similarity">
    <text evidence="2 6">Belongs to the metallo-dependent hydrolases superfamily. DHOase family. Class I DHOase subfamily.</text>
</comment>
<proteinExistence type="inferred from homology"/>
<comment type="function">
    <text evidence="1 6">Catalyzes the reversible cyclization of carbamoyl aspartate to dihydroorotate.</text>
</comment>
<feature type="binding site" evidence="6">
    <location>
        <begin position="293"/>
        <end position="294"/>
    </location>
    <ligand>
        <name>substrate</name>
    </ligand>
</feature>
<dbReference type="PANTHER" id="PTHR43668">
    <property type="entry name" value="ALLANTOINASE"/>
    <property type="match status" value="1"/>
</dbReference>
<dbReference type="SUPFAM" id="SSF51338">
    <property type="entry name" value="Composite domain of metallo-dependent hydrolases"/>
    <property type="match status" value="1"/>
</dbReference>
<dbReference type="InterPro" id="IPR050138">
    <property type="entry name" value="DHOase/Allantoinase_Hydrolase"/>
</dbReference>
<sequence length="394" mass="43880">MELLIKNVRIVDWNKDFIGDVYIKNGIINQVSENINVDCEIINGEEKTLMPSFVDLHAHFREPGFTYKEDIESGSEAAVKGGYTALNLMANTKPVCSSMETVEYVLDKAEQIGLATLHQTVSITKDLDGKDISHLDSIDKKVRFISDDGKGVEDNYIMLKAMNKAKEKDLILISHAEAGDLSKVDMRLAENFMTWRDVELAKYTGCHLHMAHVSTKEAMEYIIEAKDKGHNITCEITPHHIALSENLNYRVNPPIRGKDDIDFLIKAIKNGYVDAIATDHAPHSEEDKKNGAPGISGIETSFAACYTKLVKAKHISLSKLSEIMSKSPASIMNLNIGAIEQGYKADLVLVDLEKSYEIDSEKFISKGKNTPFNGMNVQGEILLTLKEGKKVFEK</sequence>
<keyword evidence="4 6" id="KW-0378">Hydrolase</keyword>
<dbReference type="InterPro" id="IPR004722">
    <property type="entry name" value="DHOase"/>
</dbReference>
<feature type="binding site" evidence="6">
    <location>
        <position position="148"/>
    </location>
    <ligand>
        <name>Zn(2+)</name>
        <dbReference type="ChEBI" id="CHEBI:29105"/>
        <label>1</label>
    </ligand>
</feature>
<dbReference type="Pfam" id="PF01979">
    <property type="entry name" value="Amidohydro_1"/>
    <property type="match status" value="1"/>
</dbReference>
<accession>A0A1M5WAM9</accession>
<evidence type="ECO:0000313" key="8">
    <source>
        <dbReference type="EMBL" id="SHH84639.1"/>
    </source>
</evidence>
<keyword evidence="6" id="KW-0862">Zinc</keyword>
<evidence type="ECO:0000256" key="2">
    <source>
        <dbReference type="ARBA" id="ARBA00010286"/>
    </source>
</evidence>
<evidence type="ECO:0000256" key="1">
    <source>
        <dbReference type="ARBA" id="ARBA00002368"/>
    </source>
</evidence>
<organism evidence="8 9">
    <name type="scientific">Clostridium grantii DSM 8605</name>
    <dbReference type="NCBI Taxonomy" id="1121316"/>
    <lineage>
        <taxon>Bacteria</taxon>
        <taxon>Bacillati</taxon>
        <taxon>Bacillota</taxon>
        <taxon>Clostridia</taxon>
        <taxon>Eubacteriales</taxon>
        <taxon>Clostridiaceae</taxon>
        <taxon>Clostridium</taxon>
    </lineage>
</organism>
<dbReference type="InterPro" id="IPR011059">
    <property type="entry name" value="Metal-dep_hydrolase_composite"/>
</dbReference>
<dbReference type="STRING" id="1121316.SAMN02745207_02781"/>
<evidence type="ECO:0000256" key="5">
    <source>
        <dbReference type="ARBA" id="ARBA00022975"/>
    </source>
</evidence>
<dbReference type="GO" id="GO:0005737">
    <property type="term" value="C:cytoplasm"/>
    <property type="evidence" value="ECO:0007669"/>
    <property type="project" value="TreeGrafter"/>
</dbReference>
<reference evidence="8 9" key="1">
    <citation type="submission" date="2016-11" db="EMBL/GenBank/DDBJ databases">
        <authorList>
            <person name="Jaros S."/>
            <person name="Januszkiewicz K."/>
            <person name="Wedrychowicz H."/>
        </authorList>
    </citation>
    <scope>NUCLEOTIDE SEQUENCE [LARGE SCALE GENOMIC DNA]</scope>
    <source>
        <strain evidence="8 9">DSM 8605</strain>
    </source>
</reference>
<feature type="binding site" evidence="6">
    <location>
        <position position="59"/>
    </location>
    <ligand>
        <name>Zn(2+)</name>
        <dbReference type="ChEBI" id="CHEBI:29105"/>
        <label>1</label>
    </ligand>
</feature>
<dbReference type="HAMAP" id="MF_00220_B">
    <property type="entry name" value="PyrC_classI_B"/>
    <property type="match status" value="1"/>
</dbReference>
<dbReference type="GO" id="GO:0044205">
    <property type="term" value="P:'de novo' UMP biosynthetic process"/>
    <property type="evidence" value="ECO:0007669"/>
    <property type="project" value="UniProtKB-UniRule"/>
</dbReference>